<evidence type="ECO:0000313" key="3">
    <source>
        <dbReference type="EMBL" id="CAA7408742.1"/>
    </source>
</evidence>
<dbReference type="PANTHER" id="PTHR47926:SF479">
    <property type="entry name" value="PENTACOTRIPEPTIDE-REPEAT REGION OF PRORP DOMAIN-CONTAINING PROTEIN"/>
    <property type="match status" value="1"/>
</dbReference>
<dbReference type="EMBL" id="LR746278">
    <property type="protein sequence ID" value="CAA7408742.1"/>
    <property type="molecule type" value="Genomic_DNA"/>
</dbReference>
<feature type="repeat" description="PPR" evidence="2">
    <location>
        <begin position="404"/>
        <end position="438"/>
    </location>
</feature>
<dbReference type="PANTHER" id="PTHR47926">
    <property type="entry name" value="PENTATRICOPEPTIDE REPEAT-CONTAINING PROTEIN"/>
    <property type="match status" value="1"/>
</dbReference>
<evidence type="ECO:0000313" key="4">
    <source>
        <dbReference type="Proteomes" id="UP000663760"/>
    </source>
</evidence>
<organism evidence="3 4">
    <name type="scientific">Spirodela intermedia</name>
    <name type="common">Intermediate duckweed</name>
    <dbReference type="NCBI Taxonomy" id="51605"/>
    <lineage>
        <taxon>Eukaryota</taxon>
        <taxon>Viridiplantae</taxon>
        <taxon>Streptophyta</taxon>
        <taxon>Embryophyta</taxon>
        <taxon>Tracheophyta</taxon>
        <taxon>Spermatophyta</taxon>
        <taxon>Magnoliopsida</taxon>
        <taxon>Liliopsida</taxon>
        <taxon>Araceae</taxon>
        <taxon>Lemnoideae</taxon>
        <taxon>Spirodela</taxon>
    </lineage>
</organism>
<dbReference type="Pfam" id="PF13041">
    <property type="entry name" value="PPR_2"/>
    <property type="match status" value="2"/>
</dbReference>
<protein>
    <submittedName>
        <fullName evidence="3">Uncharacterized protein</fullName>
    </submittedName>
</protein>
<keyword evidence="4" id="KW-1185">Reference proteome</keyword>
<dbReference type="Pfam" id="PF20431">
    <property type="entry name" value="E_motif"/>
    <property type="match status" value="1"/>
</dbReference>
<reference evidence="3" key="1">
    <citation type="submission" date="2020-02" db="EMBL/GenBank/DDBJ databases">
        <authorList>
            <person name="Scholz U."/>
            <person name="Mascher M."/>
            <person name="Fiebig A."/>
        </authorList>
    </citation>
    <scope>NUCLEOTIDE SEQUENCE</scope>
</reference>
<feature type="repeat" description="PPR" evidence="2">
    <location>
        <begin position="475"/>
        <end position="509"/>
    </location>
</feature>
<evidence type="ECO:0000256" key="2">
    <source>
        <dbReference type="PROSITE-ProRule" id="PRU00708"/>
    </source>
</evidence>
<dbReference type="AlphaFoldDB" id="A0A7I8LG02"/>
<dbReference type="FunFam" id="1.25.40.10:FF:000442">
    <property type="entry name" value="Pentatricopeptide repeat-containing protein At3g49710"/>
    <property type="match status" value="1"/>
</dbReference>
<dbReference type="InterPro" id="IPR046848">
    <property type="entry name" value="E_motif"/>
</dbReference>
<feature type="repeat" description="PPR" evidence="2">
    <location>
        <begin position="539"/>
        <end position="573"/>
    </location>
</feature>
<name>A0A7I8LG02_SPIIN</name>
<dbReference type="FunFam" id="1.25.40.10:FF:001093">
    <property type="entry name" value="Pentatricopeptide repeat-containing protein At2g34400"/>
    <property type="match status" value="1"/>
</dbReference>
<feature type="repeat" description="PPR" evidence="2">
    <location>
        <begin position="74"/>
        <end position="104"/>
    </location>
</feature>
<dbReference type="GO" id="GO:0003723">
    <property type="term" value="F:RNA binding"/>
    <property type="evidence" value="ECO:0007669"/>
    <property type="project" value="InterPro"/>
</dbReference>
<gene>
    <name evidence="3" type="ORF">SI8410_15019420</name>
</gene>
<dbReference type="PROSITE" id="PS51375">
    <property type="entry name" value="PPR"/>
    <property type="match status" value="6"/>
</dbReference>
<sequence length="617" mass="68377">MNIGSKCALSRCSKLIDRCFSLQSLVSAESVHATLIKVGFHRHTFVGNRLIALYSKLGAVSSCPKLFHDVADKNMYTWNILLAAFSKNGEMERALQLFDSMPERDVITWNSMISGYMAVGLAENAIGILRSMQELGVRPSGFTLSVAASSVSTVHQAKQIHGCAIRRGFTNVVLGNALIDMYGRLRVVGYALGVFFSMREHDIISWNELILSLERSGFMNYSLGFFKSIWHGGLLPDQFTLSTVMNICADQRVMNLGEQIFVLCIKLGYLANSIVSSSIIDMYSHCGRLDCSVRFFMELVERDSAVCNSMISSYARSGSPEDAQRLVMMAMREGLRPTEFTFAIILNTISPFASIHLFTQIHSLVLKSGMEMDAVVASSLLSLYAEWGAIESAVKVFSVVTRRDLICWNSMITGFAENGCGEEALRVFEEMLEVGARPDRITLTGVLKACGLAGLVEEGALVFSSMEKKYGVKPETEHYACMVDMFSRAGMLREAMDLVEMMPQSPLACIILLEACNIAGNFKCMEAAAQRAVELQAISSLPYSVLAHIYGARGRWESMARVWKSMRERGVKKETGCSSIAIRSEVFMFRADQVLYCGGESLYSILRLLETRGTDWP</sequence>
<dbReference type="GO" id="GO:0009451">
    <property type="term" value="P:RNA modification"/>
    <property type="evidence" value="ECO:0007669"/>
    <property type="project" value="InterPro"/>
</dbReference>
<dbReference type="Gene3D" id="1.25.40.10">
    <property type="entry name" value="Tetratricopeptide repeat domain"/>
    <property type="match status" value="5"/>
</dbReference>
<dbReference type="InterPro" id="IPR046960">
    <property type="entry name" value="PPR_At4g14850-like_plant"/>
</dbReference>
<feature type="repeat" description="PPR" evidence="2">
    <location>
        <begin position="105"/>
        <end position="139"/>
    </location>
</feature>
<keyword evidence="1" id="KW-0677">Repeat</keyword>
<dbReference type="InterPro" id="IPR002885">
    <property type="entry name" value="PPR_rpt"/>
</dbReference>
<dbReference type="Pfam" id="PF12854">
    <property type="entry name" value="PPR_1"/>
    <property type="match status" value="1"/>
</dbReference>
<dbReference type="Pfam" id="PF01535">
    <property type="entry name" value="PPR"/>
    <property type="match status" value="4"/>
</dbReference>
<accession>A0A7I8LG02</accession>
<evidence type="ECO:0000256" key="1">
    <source>
        <dbReference type="ARBA" id="ARBA00022737"/>
    </source>
</evidence>
<feature type="repeat" description="PPR" evidence="2">
    <location>
        <begin position="303"/>
        <end position="337"/>
    </location>
</feature>
<dbReference type="InterPro" id="IPR011990">
    <property type="entry name" value="TPR-like_helical_dom_sf"/>
</dbReference>
<dbReference type="Proteomes" id="UP000663760">
    <property type="component" value="Chromosome 15"/>
</dbReference>
<dbReference type="NCBIfam" id="TIGR00756">
    <property type="entry name" value="PPR"/>
    <property type="match status" value="5"/>
</dbReference>
<dbReference type="OrthoDB" id="1855397at2759"/>
<proteinExistence type="predicted"/>